<feature type="transmembrane region" description="Helical" evidence="1">
    <location>
        <begin position="64"/>
        <end position="88"/>
    </location>
</feature>
<keyword evidence="1" id="KW-1133">Transmembrane helix</keyword>
<feature type="transmembrane region" description="Helical" evidence="1">
    <location>
        <begin position="233"/>
        <end position="254"/>
    </location>
</feature>
<organism evidence="2 3">
    <name type="scientific">Muribaculum intestinale</name>
    <dbReference type="NCBI Taxonomy" id="1796646"/>
    <lineage>
        <taxon>Bacteria</taxon>
        <taxon>Pseudomonadati</taxon>
        <taxon>Bacteroidota</taxon>
        <taxon>Bacteroidia</taxon>
        <taxon>Bacteroidales</taxon>
        <taxon>Muribaculaceae</taxon>
        <taxon>Muribaculum</taxon>
    </lineage>
</organism>
<dbReference type="STRING" id="1796646.A4V02_12240"/>
<dbReference type="OrthoDB" id="9790659at2"/>
<sequence length="461" mass="50503">MKQIDLKAFSGAIKDYFDLTSFLLPQAEAEETIREGVSFRGTNLLVLIMAIFIASLGLNVNSTAVIIGAMLISPLMGPIIGLGLAVGIQDFDLMKRSFRNLFMATAFSIATSAIYFLISPVNEGHSELLARTSPTIYDVLIGFFGGAAGIIAIGSKTKGNVIPGVAIATALMPPLCTVGYGLATWQMNYFLGALYLFFINSVFIACATTLGVKAMKYKVTDFSNPVRAKRVRRTVYTVALLTMVPAGFMTYRMYRANAFQTACGRFVEQEFDFPTTQVLSYKAKEDSRGERTLTVTLMGRLLPEDSLTMALTPQLARFGIAGTQLRIIQGDNSVQVNPGEITSTMVRDIYQVTQNTINAQRQEIDSLRAVTDVIARNDTIGATISPEIKVLFPQVRDIAVTRGIVSNVDTRILDTVNVALVQYRSPISRAQEEKLKEYLQARLGYSNIDIVSSTALSKKHK</sequence>
<keyword evidence="3" id="KW-1185">Reference proteome</keyword>
<proteinExistence type="predicted"/>
<accession>A0A1B1SC53</accession>
<dbReference type="KEGG" id="pary:A4V02_12240"/>
<protein>
    <submittedName>
        <fullName evidence="2">DUF389 domain-containing protein</fullName>
    </submittedName>
</protein>
<evidence type="ECO:0000313" key="2">
    <source>
        <dbReference type="EMBL" id="ANU64411.1"/>
    </source>
</evidence>
<dbReference type="AlphaFoldDB" id="A0A1B1SC53"/>
<evidence type="ECO:0000256" key="1">
    <source>
        <dbReference type="SAM" id="Phobius"/>
    </source>
</evidence>
<feature type="transmembrane region" description="Helical" evidence="1">
    <location>
        <begin position="41"/>
        <end position="58"/>
    </location>
</feature>
<dbReference type="PANTHER" id="PTHR20992:SF9">
    <property type="entry name" value="AT15442P-RELATED"/>
    <property type="match status" value="1"/>
</dbReference>
<dbReference type="Proteomes" id="UP000186351">
    <property type="component" value="Chromosome"/>
</dbReference>
<dbReference type="GeneID" id="65537643"/>
<name>A0A1B1SC53_9BACT</name>
<dbReference type="EMBL" id="CP015402">
    <property type="protein sequence ID" value="ANU64411.1"/>
    <property type="molecule type" value="Genomic_DNA"/>
</dbReference>
<dbReference type="InterPro" id="IPR005240">
    <property type="entry name" value="DUF389"/>
</dbReference>
<dbReference type="RefSeq" id="WP_068961691.1">
    <property type="nucleotide sequence ID" value="NZ_CAJTAP010000004.1"/>
</dbReference>
<dbReference type="PANTHER" id="PTHR20992">
    <property type="entry name" value="AT15442P-RELATED"/>
    <property type="match status" value="1"/>
</dbReference>
<keyword evidence="1" id="KW-0472">Membrane</keyword>
<evidence type="ECO:0000313" key="3">
    <source>
        <dbReference type="Proteomes" id="UP000186351"/>
    </source>
</evidence>
<reference evidence="3" key="1">
    <citation type="submission" date="2016-04" db="EMBL/GenBank/DDBJ databases">
        <title>Complete Genome Sequences of Twelve Strains of a Stable Defined Moderately Diverse Mouse Microbiota 2 (sDMDMm2).</title>
        <authorList>
            <person name="Uchimura Y."/>
            <person name="Wyss M."/>
            <person name="Brugiroux S."/>
            <person name="Limenitakis J.P."/>
            <person name="Stecher B."/>
            <person name="McCoy K.D."/>
            <person name="Macpherson A.J."/>
        </authorList>
    </citation>
    <scope>NUCLEOTIDE SEQUENCE [LARGE SCALE GENOMIC DNA]</scope>
    <source>
        <strain evidence="3">YL27</strain>
    </source>
</reference>
<keyword evidence="1" id="KW-0812">Transmembrane</keyword>
<feature type="transmembrane region" description="Helical" evidence="1">
    <location>
        <begin position="100"/>
        <end position="118"/>
    </location>
</feature>
<gene>
    <name evidence="2" type="ORF">A4V02_12240</name>
</gene>
<accession>A0A1Z2XGC2</accession>
<dbReference type="Pfam" id="PF04087">
    <property type="entry name" value="DUF389"/>
    <property type="match status" value="1"/>
</dbReference>
<feature type="transmembrane region" description="Helical" evidence="1">
    <location>
        <begin position="134"/>
        <end position="154"/>
    </location>
</feature>
<feature type="transmembrane region" description="Helical" evidence="1">
    <location>
        <begin position="161"/>
        <end position="183"/>
    </location>
</feature>
<feature type="transmembrane region" description="Helical" evidence="1">
    <location>
        <begin position="189"/>
        <end position="212"/>
    </location>
</feature>